<dbReference type="RefSeq" id="WP_122184989.1">
    <property type="nucleotide sequence ID" value="NZ_RFFJ01000106.1"/>
</dbReference>
<gene>
    <name evidence="8" type="ORF">EBN88_18390</name>
</gene>
<feature type="transmembrane region" description="Helical" evidence="6">
    <location>
        <begin position="176"/>
        <end position="197"/>
    </location>
</feature>
<protein>
    <submittedName>
        <fullName evidence="8">Inositol phosphorylceramide synthase</fullName>
    </submittedName>
</protein>
<keyword evidence="9" id="KW-1185">Reference proteome</keyword>
<dbReference type="InterPro" id="IPR052185">
    <property type="entry name" value="IPC_Synthase-Related"/>
</dbReference>
<dbReference type="CDD" id="cd03386">
    <property type="entry name" value="PAP2_Aur1_like"/>
    <property type="match status" value="1"/>
</dbReference>
<feature type="transmembrane region" description="Helical" evidence="6">
    <location>
        <begin position="204"/>
        <end position="219"/>
    </location>
</feature>
<accession>A0A3M2LJT6</accession>
<evidence type="ECO:0000313" key="9">
    <source>
        <dbReference type="Proteomes" id="UP000278673"/>
    </source>
</evidence>
<organism evidence="8 9">
    <name type="scientific">Streptomyces triticirhizae</name>
    <dbReference type="NCBI Taxonomy" id="2483353"/>
    <lineage>
        <taxon>Bacteria</taxon>
        <taxon>Bacillati</taxon>
        <taxon>Actinomycetota</taxon>
        <taxon>Actinomycetes</taxon>
        <taxon>Kitasatosporales</taxon>
        <taxon>Streptomycetaceae</taxon>
        <taxon>Streptomyces</taxon>
    </lineage>
</organism>
<evidence type="ECO:0000256" key="3">
    <source>
        <dbReference type="ARBA" id="ARBA00022989"/>
    </source>
</evidence>
<evidence type="ECO:0000256" key="6">
    <source>
        <dbReference type="SAM" id="Phobius"/>
    </source>
</evidence>
<dbReference type="PANTHER" id="PTHR31310">
    <property type="match status" value="1"/>
</dbReference>
<feature type="transmembrane region" description="Helical" evidence="6">
    <location>
        <begin position="119"/>
        <end position="142"/>
    </location>
</feature>
<name>A0A3M2LJT6_9ACTN</name>
<comment type="caution">
    <text evidence="8">The sequence shown here is derived from an EMBL/GenBank/DDBJ whole genome shotgun (WGS) entry which is preliminary data.</text>
</comment>
<dbReference type="Pfam" id="PF14378">
    <property type="entry name" value="PAP2_3"/>
    <property type="match status" value="1"/>
</dbReference>
<evidence type="ECO:0000256" key="4">
    <source>
        <dbReference type="ARBA" id="ARBA00023136"/>
    </source>
</evidence>
<dbReference type="PANTHER" id="PTHR31310:SF7">
    <property type="entry name" value="PA-PHOSPHATASE RELATED-FAMILY PROTEIN DDB_G0268928"/>
    <property type="match status" value="1"/>
</dbReference>
<evidence type="ECO:0000256" key="1">
    <source>
        <dbReference type="ARBA" id="ARBA00004141"/>
    </source>
</evidence>
<proteinExistence type="predicted"/>
<feature type="region of interest" description="Disordered" evidence="5">
    <location>
        <begin position="248"/>
        <end position="311"/>
    </location>
</feature>
<keyword evidence="4 6" id="KW-0472">Membrane</keyword>
<feature type="compositionally biased region" description="Low complexity" evidence="5">
    <location>
        <begin position="264"/>
        <end position="273"/>
    </location>
</feature>
<evidence type="ECO:0000313" key="8">
    <source>
        <dbReference type="EMBL" id="RMI37749.1"/>
    </source>
</evidence>
<comment type="subcellular location">
    <subcellularLocation>
        <location evidence="1">Membrane</location>
        <topology evidence="1">Multi-pass membrane protein</topology>
    </subcellularLocation>
</comment>
<dbReference type="AlphaFoldDB" id="A0A3M2LJT6"/>
<feature type="transmembrane region" description="Helical" evidence="6">
    <location>
        <begin position="93"/>
        <end position="112"/>
    </location>
</feature>
<evidence type="ECO:0000259" key="7">
    <source>
        <dbReference type="Pfam" id="PF14378"/>
    </source>
</evidence>
<keyword evidence="2 6" id="KW-0812">Transmembrane</keyword>
<evidence type="ECO:0000256" key="2">
    <source>
        <dbReference type="ARBA" id="ARBA00022692"/>
    </source>
</evidence>
<feature type="domain" description="Inositolphosphotransferase Aur1/Ipt1" evidence="7">
    <location>
        <begin position="61"/>
        <end position="238"/>
    </location>
</feature>
<reference evidence="8 9" key="1">
    <citation type="submission" date="2018-10" db="EMBL/GenBank/DDBJ databases">
        <title>Isolation, diversity and antifungal activity of actinobacteria from wheat.</title>
        <authorList>
            <person name="Han C."/>
        </authorList>
    </citation>
    <scope>NUCLEOTIDE SEQUENCE [LARGE SCALE GENOMIC DNA]</scope>
    <source>
        <strain evidence="8 9">NEAU-YY642</strain>
    </source>
</reference>
<dbReference type="Proteomes" id="UP000278673">
    <property type="component" value="Unassembled WGS sequence"/>
</dbReference>
<feature type="transmembrane region" description="Helical" evidence="6">
    <location>
        <begin position="225"/>
        <end position="242"/>
    </location>
</feature>
<dbReference type="InterPro" id="IPR026841">
    <property type="entry name" value="Aur1/Ipt1"/>
</dbReference>
<dbReference type="GO" id="GO:0016020">
    <property type="term" value="C:membrane"/>
    <property type="evidence" value="ECO:0007669"/>
    <property type="project" value="UniProtKB-SubCell"/>
</dbReference>
<evidence type="ECO:0000256" key="5">
    <source>
        <dbReference type="SAM" id="MobiDB-lite"/>
    </source>
</evidence>
<sequence>MPLVRASQLVRPLRRPQRPEQSRRPPLIRELLLVSVLYLAYKLGRRAANGQFHDAYENAERIWDLERALRLPSEAAVQDLVLHSEALIRFINVYYATVHFPATVAFLIWMYWRRPGFYVWVRWVITWLTGAALVLHLLVPLAPPRLFRPLRMVDTGLEYGPAVYDKPDPDSMANQFAAMPSLHVGWAVLIAVGLIVATRSRWRWLWLAHPLITVTAVVATAHHYWMDGLVACAILGAVLFFLRPPRRSAPQATGGGRRHSADGTPTTVTTTEVTRPDAVPEVGPAGPGALREGRAATELAGPEVRLAPKDG</sequence>
<dbReference type="EMBL" id="RFFJ01000106">
    <property type="protein sequence ID" value="RMI37749.1"/>
    <property type="molecule type" value="Genomic_DNA"/>
</dbReference>
<keyword evidence="3 6" id="KW-1133">Transmembrane helix</keyword>